<dbReference type="InterPro" id="IPR032826">
    <property type="entry name" value="FliC_H7"/>
</dbReference>
<evidence type="ECO:0000256" key="3">
    <source>
        <dbReference type="ARBA" id="ARBA00023143"/>
    </source>
</evidence>
<dbReference type="InterPro" id="IPR042187">
    <property type="entry name" value="Flagellin_C_sub2"/>
</dbReference>
<evidence type="ECO:0000313" key="6">
    <source>
        <dbReference type="EMBL" id="RII83782.1"/>
    </source>
</evidence>
<feature type="domain" description="Flagellin H7-serospecific" evidence="5">
    <location>
        <begin position="133"/>
        <end position="256"/>
    </location>
</feature>
<dbReference type="PANTHER" id="PTHR42792">
    <property type="entry name" value="FLAGELLIN"/>
    <property type="match status" value="1"/>
</dbReference>
<name>A0ABX9MY68_9BURK</name>
<reference evidence="6 7" key="1">
    <citation type="submission" date="2017-08" db="EMBL/GenBank/DDBJ databases">
        <title>Pusillimonas indicus sp. nov., a member of the family Alcaligenaceae isolated from surface seawater.</title>
        <authorList>
            <person name="Li J."/>
        </authorList>
    </citation>
    <scope>NUCLEOTIDE SEQUENCE [LARGE SCALE GENOMIC DNA]</scope>
    <source>
        <strain evidence="6 7">17-4A</strain>
    </source>
</reference>
<dbReference type="Gene3D" id="2.170.280.10">
    <property type="entry name" value="f41 fragment of flagellin, middle domain"/>
    <property type="match status" value="1"/>
</dbReference>
<dbReference type="Pfam" id="PF00700">
    <property type="entry name" value="Flagellin_C"/>
    <property type="match status" value="1"/>
</dbReference>
<evidence type="ECO:0000256" key="2">
    <source>
        <dbReference type="ARBA" id="ARBA00005709"/>
    </source>
</evidence>
<dbReference type="RefSeq" id="WP_281270717.1">
    <property type="nucleotide sequence ID" value="NZ_NQOU01000001.1"/>
</dbReference>
<evidence type="ECO:0000313" key="7">
    <source>
        <dbReference type="Proteomes" id="UP000266483"/>
    </source>
</evidence>
<dbReference type="Gene3D" id="6.10.10.10">
    <property type="entry name" value="Flagellar export chaperone, C-terminal domain"/>
    <property type="match status" value="1"/>
</dbReference>
<dbReference type="Gene3D" id="1.20.1330.10">
    <property type="entry name" value="f41 fragment of flagellin, N-terminal domain"/>
    <property type="match status" value="1"/>
</dbReference>
<dbReference type="Proteomes" id="UP000266483">
    <property type="component" value="Unassembled WGS sequence"/>
</dbReference>
<gene>
    <name evidence="6" type="ORF">CJO09_00615</name>
</gene>
<dbReference type="PANTHER" id="PTHR42792:SF2">
    <property type="entry name" value="FLAGELLIN"/>
    <property type="match status" value="1"/>
</dbReference>
<proteinExistence type="inferred from homology"/>
<dbReference type="Gene3D" id="2.30.220.10">
    <property type="entry name" value="f41 fragment of flagellin, C-terminal domain"/>
    <property type="match status" value="1"/>
</dbReference>
<evidence type="ECO:0000259" key="4">
    <source>
        <dbReference type="Pfam" id="PF00700"/>
    </source>
</evidence>
<evidence type="ECO:0008006" key="8">
    <source>
        <dbReference type="Google" id="ProtNLM"/>
    </source>
</evidence>
<accession>A0ABX9MY68</accession>
<evidence type="ECO:0000256" key="1">
    <source>
        <dbReference type="ARBA" id="ARBA00004365"/>
    </source>
</evidence>
<comment type="similarity">
    <text evidence="2">Belongs to the bacterial flagellin family.</text>
</comment>
<keyword evidence="3" id="KW-0975">Bacterial flagellum</keyword>
<dbReference type="InterPro" id="IPR046358">
    <property type="entry name" value="Flagellin_C"/>
</dbReference>
<comment type="subcellular location">
    <subcellularLocation>
        <location evidence="1">Bacterial flagellum</location>
    </subcellularLocation>
</comment>
<sequence>TYTKDTNNDAATSDNLFAALADGDTVTYTGTDTGLGLSASGGTYTYDSASDSFSFNVDHALDPDVATYITPATGETTEATVTIGGSSQDILIDSNGNITAADDGAQLYLDATGNLTKNNAGTDPAATASGLAAAMANDNGDKIEIGDAAYVSDGVDFMVSNVSISREGLKNLADAANGATAYSVTLSGTEYGVQVGGTVTDDMGAVPQYIDANGALTTNAITTTTYFAQESGVVTDDAGAQVYVDGDGEFTLDSTTTGARTDNPLDVLDAALAQVDALRSDLGAIQNRFESAITNLQTTSNNLSAAQSRIQDADYSVEVANMTRAQILQQAGTSVLAQANQIPQGVLSLLR</sequence>
<feature type="non-terminal residue" evidence="6">
    <location>
        <position position="1"/>
    </location>
</feature>
<dbReference type="InterPro" id="IPR001492">
    <property type="entry name" value="Flagellin"/>
</dbReference>
<dbReference type="EMBL" id="NQOU01000001">
    <property type="protein sequence ID" value="RII83782.1"/>
    <property type="molecule type" value="Genomic_DNA"/>
</dbReference>
<dbReference type="Pfam" id="PF12445">
    <property type="entry name" value="FliC"/>
    <property type="match status" value="1"/>
</dbReference>
<dbReference type="SUPFAM" id="SSF64518">
    <property type="entry name" value="Phase 1 flagellin"/>
    <property type="match status" value="1"/>
</dbReference>
<comment type="caution">
    <text evidence="6">The sequence shown here is derived from an EMBL/GenBank/DDBJ whole genome shotgun (WGS) entry which is preliminary data.</text>
</comment>
<organism evidence="6 7">
    <name type="scientific">Neopusillimonas maritima</name>
    <dbReference type="NCBI Taxonomy" id="2026239"/>
    <lineage>
        <taxon>Bacteria</taxon>
        <taxon>Pseudomonadati</taxon>
        <taxon>Pseudomonadota</taxon>
        <taxon>Betaproteobacteria</taxon>
        <taxon>Burkholderiales</taxon>
        <taxon>Alcaligenaceae</taxon>
        <taxon>Neopusillimonas</taxon>
    </lineage>
</organism>
<protein>
    <recommendedName>
        <fullName evidence="8">Flagellin C-terminal domain-containing protein</fullName>
    </recommendedName>
</protein>
<feature type="domain" description="Flagellin C-terminal" evidence="4">
    <location>
        <begin position="265"/>
        <end position="350"/>
    </location>
</feature>
<evidence type="ECO:0000259" key="5">
    <source>
        <dbReference type="Pfam" id="PF12445"/>
    </source>
</evidence>
<keyword evidence="7" id="KW-1185">Reference proteome</keyword>